<dbReference type="Gramene" id="PRQ37121">
    <property type="protein sequence ID" value="PRQ37121"/>
    <property type="gene ID" value="RchiOBHm_Chr4g0399071"/>
</dbReference>
<proteinExistence type="predicted"/>
<comment type="caution">
    <text evidence="1">The sequence shown here is derived from an EMBL/GenBank/DDBJ whole genome shotgun (WGS) entry which is preliminary data.</text>
</comment>
<dbReference type="EMBL" id="PDCK01000042">
    <property type="protein sequence ID" value="PRQ37121.1"/>
    <property type="molecule type" value="Genomic_DNA"/>
</dbReference>
<sequence length="95" mass="9718">MPLSLSRFFAGIIRSLAVMHLLSERRGSPFSMIQILVVTAGSSGAPCFPTLAFLFPFAEMVDLGGGESDMIAIGSGEGALAADSGGLGDLGDARI</sequence>
<organism evidence="1 2">
    <name type="scientific">Rosa chinensis</name>
    <name type="common">China rose</name>
    <dbReference type="NCBI Taxonomy" id="74649"/>
    <lineage>
        <taxon>Eukaryota</taxon>
        <taxon>Viridiplantae</taxon>
        <taxon>Streptophyta</taxon>
        <taxon>Embryophyta</taxon>
        <taxon>Tracheophyta</taxon>
        <taxon>Spermatophyta</taxon>
        <taxon>Magnoliopsida</taxon>
        <taxon>eudicotyledons</taxon>
        <taxon>Gunneridae</taxon>
        <taxon>Pentapetalae</taxon>
        <taxon>rosids</taxon>
        <taxon>fabids</taxon>
        <taxon>Rosales</taxon>
        <taxon>Rosaceae</taxon>
        <taxon>Rosoideae</taxon>
        <taxon>Rosoideae incertae sedis</taxon>
        <taxon>Rosa</taxon>
    </lineage>
</organism>
<protein>
    <submittedName>
        <fullName evidence="1">Uncharacterized protein</fullName>
    </submittedName>
</protein>
<gene>
    <name evidence="1" type="ORF">RchiOBHm_Chr4g0399071</name>
</gene>
<keyword evidence="2" id="KW-1185">Reference proteome</keyword>
<evidence type="ECO:0000313" key="1">
    <source>
        <dbReference type="EMBL" id="PRQ37121.1"/>
    </source>
</evidence>
<dbReference type="Proteomes" id="UP000238479">
    <property type="component" value="Chromosome 4"/>
</dbReference>
<accession>A0A2P6QSH5</accession>
<name>A0A2P6QSH5_ROSCH</name>
<dbReference type="AlphaFoldDB" id="A0A2P6QSH5"/>
<evidence type="ECO:0000313" key="2">
    <source>
        <dbReference type="Proteomes" id="UP000238479"/>
    </source>
</evidence>
<reference evidence="1 2" key="1">
    <citation type="journal article" date="2018" name="Nat. Genet.">
        <title>The Rosa genome provides new insights in the design of modern roses.</title>
        <authorList>
            <person name="Bendahmane M."/>
        </authorList>
    </citation>
    <scope>NUCLEOTIDE SEQUENCE [LARGE SCALE GENOMIC DNA]</scope>
    <source>
        <strain evidence="2">cv. Old Blush</strain>
    </source>
</reference>